<reference evidence="5 6" key="1">
    <citation type="submission" date="2019-01" db="EMBL/GenBank/DDBJ databases">
        <title>Sinorhodobacter populi sp. nov. isolated from the symptomatic bark tissue of Populus euramericana canker.</title>
        <authorList>
            <person name="Xu G."/>
        </authorList>
    </citation>
    <scope>NUCLEOTIDE SEQUENCE [LARGE SCALE GENOMIC DNA]</scope>
    <source>
        <strain evidence="5 6">SK2B-1</strain>
    </source>
</reference>
<dbReference type="SUPFAM" id="SSF55347">
    <property type="entry name" value="Glyceraldehyde-3-phosphate dehydrogenase-like, C-terminal domain"/>
    <property type="match status" value="1"/>
</dbReference>
<name>A0A443JC43_9RHOB</name>
<evidence type="ECO:0000259" key="4">
    <source>
        <dbReference type="Pfam" id="PF22725"/>
    </source>
</evidence>
<proteinExistence type="inferred from homology"/>
<keyword evidence="2" id="KW-0560">Oxidoreductase</keyword>
<dbReference type="PANTHER" id="PTHR22604">
    <property type="entry name" value="OXIDOREDUCTASES"/>
    <property type="match status" value="1"/>
</dbReference>
<evidence type="ECO:0000313" key="6">
    <source>
        <dbReference type="Proteomes" id="UP000284476"/>
    </source>
</evidence>
<feature type="domain" description="GFO/IDH/MocA-like oxidoreductase" evidence="4">
    <location>
        <begin position="134"/>
        <end position="250"/>
    </location>
</feature>
<evidence type="ECO:0000256" key="2">
    <source>
        <dbReference type="ARBA" id="ARBA00023002"/>
    </source>
</evidence>
<dbReference type="InterPro" id="IPR050984">
    <property type="entry name" value="Gfo/Idh/MocA_domain"/>
</dbReference>
<dbReference type="Pfam" id="PF22725">
    <property type="entry name" value="GFO_IDH_MocA_C3"/>
    <property type="match status" value="1"/>
</dbReference>
<comment type="caution">
    <text evidence="5">The sequence shown here is derived from an EMBL/GenBank/DDBJ whole genome shotgun (WGS) entry which is preliminary data.</text>
</comment>
<dbReference type="GO" id="GO:0000166">
    <property type="term" value="F:nucleotide binding"/>
    <property type="evidence" value="ECO:0007669"/>
    <property type="project" value="InterPro"/>
</dbReference>
<organism evidence="5 6">
    <name type="scientific">Paenirhodobacter populi</name>
    <dbReference type="NCBI Taxonomy" id="2306993"/>
    <lineage>
        <taxon>Bacteria</taxon>
        <taxon>Pseudomonadati</taxon>
        <taxon>Pseudomonadota</taxon>
        <taxon>Alphaproteobacteria</taxon>
        <taxon>Rhodobacterales</taxon>
        <taxon>Rhodobacter group</taxon>
        <taxon>Paenirhodobacter</taxon>
    </lineage>
</organism>
<protein>
    <submittedName>
        <fullName evidence="5">Gfo/Idh/MocA family oxidoreductase</fullName>
    </submittedName>
</protein>
<comment type="similarity">
    <text evidence="1">Belongs to the Gfo/Idh/MocA family.</text>
</comment>
<dbReference type="AlphaFoldDB" id="A0A443JC43"/>
<dbReference type="Proteomes" id="UP000284476">
    <property type="component" value="Unassembled WGS sequence"/>
</dbReference>
<dbReference type="InterPro" id="IPR000683">
    <property type="entry name" value="Gfo/Idh/MocA-like_OxRdtase_N"/>
</dbReference>
<accession>A0A443JC43</accession>
<sequence length="336" mass="36019">MTGRLLNWGILGCAGIARKAMIPAITGSRNGRVAAVASRDAVKARAFADELRIAQACGSYDELLRDPSVDVIYNPLPNHLHVPMTIAALAAGKPVLCEKPLGLSAAEVQLLQAAQRRFGLPVAEAFMVRFHPQWQAARDLVRSGRLGELRAIHTVFTYFNADPDNVRNRPELGGGGLYDVGCYAINTARFLLEAEPEAAIGLFERDPAFGTDRLTSGLVSFPGGARLAFTCATQAALTQEALIIGTKGRLHIPVAFNPPPDMAATIVFDDCRDLIGTGREVITLPPADQYRLLAEAFADTVMGQAAALEDIASSISNMRVLDALLRSAATGRWETL</sequence>
<evidence type="ECO:0000313" key="5">
    <source>
        <dbReference type="EMBL" id="RWR18127.1"/>
    </source>
</evidence>
<dbReference type="Pfam" id="PF01408">
    <property type="entry name" value="GFO_IDH_MocA"/>
    <property type="match status" value="1"/>
</dbReference>
<dbReference type="InterPro" id="IPR036291">
    <property type="entry name" value="NAD(P)-bd_dom_sf"/>
</dbReference>
<dbReference type="Gene3D" id="3.30.360.10">
    <property type="entry name" value="Dihydrodipicolinate Reductase, domain 2"/>
    <property type="match status" value="1"/>
</dbReference>
<dbReference type="PANTHER" id="PTHR22604:SF105">
    <property type="entry name" value="TRANS-1,2-DIHYDROBENZENE-1,2-DIOL DEHYDROGENASE"/>
    <property type="match status" value="1"/>
</dbReference>
<evidence type="ECO:0000256" key="1">
    <source>
        <dbReference type="ARBA" id="ARBA00010928"/>
    </source>
</evidence>
<dbReference type="InterPro" id="IPR055170">
    <property type="entry name" value="GFO_IDH_MocA-like_dom"/>
</dbReference>
<dbReference type="EMBL" id="SAUZ01000021">
    <property type="protein sequence ID" value="RWR18127.1"/>
    <property type="molecule type" value="Genomic_DNA"/>
</dbReference>
<dbReference type="Gene3D" id="3.40.50.720">
    <property type="entry name" value="NAD(P)-binding Rossmann-like Domain"/>
    <property type="match status" value="1"/>
</dbReference>
<evidence type="ECO:0000259" key="3">
    <source>
        <dbReference type="Pfam" id="PF01408"/>
    </source>
</evidence>
<feature type="domain" description="Gfo/Idh/MocA-like oxidoreductase N-terminal" evidence="3">
    <location>
        <begin position="6"/>
        <end position="121"/>
    </location>
</feature>
<dbReference type="GO" id="GO:0016491">
    <property type="term" value="F:oxidoreductase activity"/>
    <property type="evidence" value="ECO:0007669"/>
    <property type="project" value="UniProtKB-KW"/>
</dbReference>
<gene>
    <name evidence="5" type="ORF">D2T30_17100</name>
</gene>
<dbReference type="SUPFAM" id="SSF51735">
    <property type="entry name" value="NAD(P)-binding Rossmann-fold domains"/>
    <property type="match status" value="1"/>
</dbReference>